<dbReference type="InParanoid" id="A0A409XLH8"/>
<evidence type="ECO:0000313" key="1">
    <source>
        <dbReference type="EMBL" id="PPQ91587.1"/>
    </source>
</evidence>
<dbReference type="Proteomes" id="UP000283269">
    <property type="component" value="Unassembled WGS sequence"/>
</dbReference>
<evidence type="ECO:0000313" key="2">
    <source>
        <dbReference type="Proteomes" id="UP000283269"/>
    </source>
</evidence>
<organism evidence="1 2">
    <name type="scientific">Psilocybe cyanescens</name>
    <dbReference type="NCBI Taxonomy" id="93625"/>
    <lineage>
        <taxon>Eukaryota</taxon>
        <taxon>Fungi</taxon>
        <taxon>Dikarya</taxon>
        <taxon>Basidiomycota</taxon>
        <taxon>Agaricomycotina</taxon>
        <taxon>Agaricomycetes</taxon>
        <taxon>Agaricomycetidae</taxon>
        <taxon>Agaricales</taxon>
        <taxon>Agaricineae</taxon>
        <taxon>Strophariaceae</taxon>
        <taxon>Psilocybe</taxon>
    </lineage>
</organism>
<name>A0A409XLH8_PSICY</name>
<keyword evidence="2" id="KW-1185">Reference proteome</keyword>
<accession>A0A409XLH8</accession>
<dbReference type="EMBL" id="NHYD01001292">
    <property type="protein sequence ID" value="PPQ91587.1"/>
    <property type="molecule type" value="Genomic_DNA"/>
</dbReference>
<proteinExistence type="predicted"/>
<sequence length="189" mass="21556">MNYQLHSQDYYDPSLELDFTQPWSPDNKKHGQIPRPASYYPASQSAMYDLTDDDWHRYAHSVPHYTDPSSPRIKQEDLYSDASIRYGHPNCLQSLLHLHPFGVVLTDCALMIMLTGMSRDILGLFSPLSSGSRSKKPKEGARIWKTFPWVGVYTVKDSDPIHPFYSVLLFYPACPDVENVSQQKALTAT</sequence>
<protein>
    <submittedName>
        <fullName evidence="1">Uncharacterized protein</fullName>
    </submittedName>
</protein>
<gene>
    <name evidence="1" type="ORF">CVT25_012530</name>
</gene>
<dbReference type="AlphaFoldDB" id="A0A409XLH8"/>
<comment type="caution">
    <text evidence="1">The sequence shown here is derived from an EMBL/GenBank/DDBJ whole genome shotgun (WGS) entry which is preliminary data.</text>
</comment>
<reference evidence="1 2" key="1">
    <citation type="journal article" date="2018" name="Evol. Lett.">
        <title>Horizontal gene cluster transfer increased hallucinogenic mushroom diversity.</title>
        <authorList>
            <person name="Reynolds H.T."/>
            <person name="Vijayakumar V."/>
            <person name="Gluck-Thaler E."/>
            <person name="Korotkin H.B."/>
            <person name="Matheny P.B."/>
            <person name="Slot J.C."/>
        </authorList>
    </citation>
    <scope>NUCLEOTIDE SEQUENCE [LARGE SCALE GENOMIC DNA]</scope>
    <source>
        <strain evidence="1 2">2631</strain>
    </source>
</reference>